<comment type="caution">
    <text evidence="1">The sequence shown here is derived from an EMBL/GenBank/DDBJ whole genome shotgun (WGS) entry which is preliminary data.</text>
</comment>
<evidence type="ECO:0000313" key="1">
    <source>
        <dbReference type="EMBL" id="KAJ8680100.1"/>
    </source>
</evidence>
<sequence>MDKKSKYSQQPASKAAPADSKKSQDVNSKPFPKSRRRESPSANNYPKNDQSRKPNSQKARNFDKRPKPKGYYSGNSKENSKVVDDESAELGSVMAPGSKKQNLNHLLNFHYAPREIQGRWNHGRSGYSSHNYNRWLPPVQRHKYNKEQFLQANCQFVVTANGDYSLYLNDPDALVDWKLIQQIRVRSSDNLSCPICLCSPVAGKMTRCGHVYCWPCVLHYLALSDKSWRKCPICYESVHKTDLKSVVEITENIVNIGDQISLRLMRREKGTLIAIPVNEIECAPPKTFLTVAENSHQQVYSKLLLAQDNDIMDIIEWERTQLKMELLDDPHSPENCFIEQALAELVLREQDLLNSISKIDKEDESKTDLSNESSILKDHENSNMNDTDEAIEAFGGNESSASYIDNACSVDDQSENIWNPVTTDKDTVTNNQKFHYFYQVEGGQNVYLHAMNVKMLEMQYGSLEKSPLVISGKLMEKEVGSFTEELRKRMRYLCHLPITSQIEIVEIDLQPPIISEDVVDHFKKQIISRKEKRERRERSERKRERKITEEENKLMGKYPTPNVHIESRKHFPQFQPENAELNIPSPPESVAASSMASSPSISSFDEMISDVGADTNQWPMSADQNRSFAQMLRTSGARRPAWPTLNNTPKSETSVSMNDNNANADPEMEEFMAPTYSQSLGDALAQALENSKLLTEGSGSVNNETPHKKKKKKNKATLLFATNMARAS</sequence>
<proteinExistence type="predicted"/>
<reference evidence="1" key="1">
    <citation type="submission" date="2023-04" db="EMBL/GenBank/DDBJ databases">
        <title>A chromosome-level genome assembly of the parasitoid wasp Eretmocerus hayati.</title>
        <authorList>
            <person name="Zhong Y."/>
            <person name="Liu S."/>
            <person name="Liu Y."/>
        </authorList>
    </citation>
    <scope>NUCLEOTIDE SEQUENCE</scope>
    <source>
        <strain evidence="1">ZJU_SS_LIU_2023</strain>
    </source>
</reference>
<accession>A0ACC2PEA0</accession>
<evidence type="ECO:0000313" key="2">
    <source>
        <dbReference type="Proteomes" id="UP001239111"/>
    </source>
</evidence>
<organism evidence="1 2">
    <name type="scientific">Eretmocerus hayati</name>
    <dbReference type="NCBI Taxonomy" id="131215"/>
    <lineage>
        <taxon>Eukaryota</taxon>
        <taxon>Metazoa</taxon>
        <taxon>Ecdysozoa</taxon>
        <taxon>Arthropoda</taxon>
        <taxon>Hexapoda</taxon>
        <taxon>Insecta</taxon>
        <taxon>Pterygota</taxon>
        <taxon>Neoptera</taxon>
        <taxon>Endopterygota</taxon>
        <taxon>Hymenoptera</taxon>
        <taxon>Apocrita</taxon>
        <taxon>Proctotrupomorpha</taxon>
        <taxon>Chalcidoidea</taxon>
        <taxon>Aphelinidae</taxon>
        <taxon>Aphelininae</taxon>
        <taxon>Eretmocerus</taxon>
    </lineage>
</organism>
<gene>
    <name evidence="1" type="ORF">QAD02_015887</name>
</gene>
<dbReference type="Proteomes" id="UP001239111">
    <property type="component" value="Chromosome 2"/>
</dbReference>
<keyword evidence="2" id="KW-1185">Reference proteome</keyword>
<name>A0ACC2PEA0_9HYME</name>
<dbReference type="EMBL" id="CM056742">
    <property type="protein sequence ID" value="KAJ8680100.1"/>
    <property type="molecule type" value="Genomic_DNA"/>
</dbReference>
<protein>
    <submittedName>
        <fullName evidence="1">Uncharacterized protein</fullName>
    </submittedName>
</protein>